<dbReference type="Pfam" id="PF13442">
    <property type="entry name" value="Cytochrome_CBB3"/>
    <property type="match status" value="1"/>
</dbReference>
<keyword evidence="3 4" id="KW-0408">Iron</keyword>
<feature type="chain" id="PRO_5046569744" evidence="5">
    <location>
        <begin position="30"/>
        <end position="188"/>
    </location>
</feature>
<evidence type="ECO:0000256" key="5">
    <source>
        <dbReference type="SAM" id="SignalP"/>
    </source>
</evidence>
<dbReference type="Gene3D" id="1.10.760.10">
    <property type="entry name" value="Cytochrome c-like domain"/>
    <property type="match status" value="1"/>
</dbReference>
<evidence type="ECO:0000259" key="6">
    <source>
        <dbReference type="PROSITE" id="PS51007"/>
    </source>
</evidence>
<evidence type="ECO:0000313" key="8">
    <source>
        <dbReference type="Proteomes" id="UP001157733"/>
    </source>
</evidence>
<feature type="domain" description="Cytochrome c" evidence="6">
    <location>
        <begin position="96"/>
        <end position="187"/>
    </location>
</feature>
<proteinExistence type="predicted"/>
<keyword evidence="5" id="KW-0732">Signal</keyword>
<dbReference type="InterPro" id="IPR009056">
    <property type="entry name" value="Cyt_c-like_dom"/>
</dbReference>
<evidence type="ECO:0000256" key="4">
    <source>
        <dbReference type="PROSITE-ProRule" id="PRU00433"/>
    </source>
</evidence>
<keyword evidence="1 4" id="KW-0349">Heme</keyword>
<evidence type="ECO:0000313" key="7">
    <source>
        <dbReference type="EMBL" id="CAI2719176.1"/>
    </source>
</evidence>
<keyword evidence="8" id="KW-1185">Reference proteome</keyword>
<evidence type="ECO:0000256" key="3">
    <source>
        <dbReference type="ARBA" id="ARBA00023004"/>
    </source>
</evidence>
<dbReference type="RefSeq" id="WP_282012026.1">
    <property type="nucleotide sequence ID" value="NZ_OX336137.1"/>
</dbReference>
<dbReference type="PROSITE" id="PS51007">
    <property type="entry name" value="CYTC"/>
    <property type="match status" value="1"/>
</dbReference>
<organism evidence="7 8">
    <name type="scientific">Nitrospina watsonii</name>
    <dbReference type="NCBI Taxonomy" id="1323948"/>
    <lineage>
        <taxon>Bacteria</taxon>
        <taxon>Pseudomonadati</taxon>
        <taxon>Nitrospinota/Tectimicrobiota group</taxon>
        <taxon>Nitrospinota</taxon>
        <taxon>Nitrospinia</taxon>
        <taxon>Nitrospinales</taxon>
        <taxon>Nitrospinaceae</taxon>
        <taxon>Nitrospina</taxon>
    </lineage>
</organism>
<reference evidence="7 8" key="1">
    <citation type="submission" date="2022-09" db="EMBL/GenBank/DDBJ databases">
        <authorList>
            <person name="Kop L."/>
        </authorList>
    </citation>
    <scope>NUCLEOTIDE SEQUENCE [LARGE SCALE GENOMIC DNA]</scope>
    <source>
        <strain evidence="7 8">347</strain>
    </source>
</reference>
<evidence type="ECO:0000256" key="1">
    <source>
        <dbReference type="ARBA" id="ARBA00022617"/>
    </source>
</evidence>
<evidence type="ECO:0000256" key="2">
    <source>
        <dbReference type="ARBA" id="ARBA00022723"/>
    </source>
</evidence>
<gene>
    <name evidence="7" type="ORF">NSPWAT_2320</name>
</gene>
<sequence length="188" mass="20704">MSDWKQRTRVLALVLGLACWVGSPASVLADTLQENGEDLMQLAMHQGRPHGGINERHNLHHGMGRGGQGICPQTRTAPQAPQTVYELKNPLEPTDNNLERGQSLFQMMAEPTACKVCHGPAGNGLGMMAQGLSAMPRNFTCGETMQEITDGQMFWVIKNGTPTGMPPYPFMDETDVWKVILYIRQLAK</sequence>
<protein>
    <submittedName>
        <fullName evidence="7">Cytochrome c</fullName>
    </submittedName>
</protein>
<keyword evidence="2 4" id="KW-0479">Metal-binding</keyword>
<dbReference type="Proteomes" id="UP001157733">
    <property type="component" value="Chromosome"/>
</dbReference>
<dbReference type="SUPFAM" id="SSF46626">
    <property type="entry name" value="Cytochrome c"/>
    <property type="match status" value="1"/>
</dbReference>
<dbReference type="EMBL" id="OX336137">
    <property type="protein sequence ID" value="CAI2719176.1"/>
    <property type="molecule type" value="Genomic_DNA"/>
</dbReference>
<accession>A0ABN8W2I0</accession>
<name>A0ABN8W2I0_9BACT</name>
<feature type="signal peptide" evidence="5">
    <location>
        <begin position="1"/>
        <end position="29"/>
    </location>
</feature>
<dbReference type="InterPro" id="IPR036909">
    <property type="entry name" value="Cyt_c-like_dom_sf"/>
</dbReference>